<keyword evidence="3" id="KW-1185">Reference proteome</keyword>
<comment type="caution">
    <text evidence="2">The sequence shown here is derived from an EMBL/GenBank/DDBJ whole genome shotgun (WGS) entry which is preliminary data.</text>
</comment>
<evidence type="ECO:0000313" key="3">
    <source>
        <dbReference type="Proteomes" id="UP001152795"/>
    </source>
</evidence>
<accession>A0A6S7GNK8</accession>
<feature type="compositionally biased region" description="Basic and acidic residues" evidence="1">
    <location>
        <begin position="30"/>
        <end position="42"/>
    </location>
</feature>
<name>A0A6S7GNK8_PARCT</name>
<organism evidence="2 3">
    <name type="scientific">Paramuricea clavata</name>
    <name type="common">Red gorgonian</name>
    <name type="synonym">Violescent sea-whip</name>
    <dbReference type="NCBI Taxonomy" id="317549"/>
    <lineage>
        <taxon>Eukaryota</taxon>
        <taxon>Metazoa</taxon>
        <taxon>Cnidaria</taxon>
        <taxon>Anthozoa</taxon>
        <taxon>Octocorallia</taxon>
        <taxon>Malacalcyonacea</taxon>
        <taxon>Plexauridae</taxon>
        <taxon>Paramuricea</taxon>
    </lineage>
</organism>
<dbReference type="Proteomes" id="UP001152795">
    <property type="component" value="Unassembled WGS sequence"/>
</dbReference>
<protein>
    <submittedName>
        <fullName evidence="2">Uncharacterized protein</fullName>
    </submittedName>
</protein>
<reference evidence="2" key="1">
    <citation type="submission" date="2020-04" db="EMBL/GenBank/DDBJ databases">
        <authorList>
            <person name="Alioto T."/>
            <person name="Alioto T."/>
            <person name="Gomez Garrido J."/>
        </authorList>
    </citation>
    <scope>NUCLEOTIDE SEQUENCE</scope>
    <source>
        <strain evidence="2">A484AB</strain>
    </source>
</reference>
<feature type="region of interest" description="Disordered" evidence="1">
    <location>
        <begin position="18"/>
        <end position="74"/>
    </location>
</feature>
<gene>
    <name evidence="2" type="ORF">PACLA_8A044506</name>
</gene>
<evidence type="ECO:0000313" key="2">
    <source>
        <dbReference type="EMBL" id="CAB3993253.1"/>
    </source>
</evidence>
<evidence type="ECO:0000256" key="1">
    <source>
        <dbReference type="SAM" id="MobiDB-lite"/>
    </source>
</evidence>
<feature type="compositionally biased region" description="Basic residues" evidence="1">
    <location>
        <begin position="60"/>
        <end position="69"/>
    </location>
</feature>
<sequence>MKALRKQDYVRIKNAAKKVSEKYRKKRQKLRSEKKDKADKKSYQPGGFHLSDKPVQNTKPKIKRAPKRKKNDEQFQIKFVMPTFEVVGKK</sequence>
<proteinExistence type="predicted"/>
<dbReference type="EMBL" id="CACRXK020002219">
    <property type="protein sequence ID" value="CAB3993253.1"/>
    <property type="molecule type" value="Genomic_DNA"/>
</dbReference>
<dbReference type="AlphaFoldDB" id="A0A6S7GNK8"/>